<accession>A0A5J4UVS8</accession>
<protein>
    <recommendedName>
        <fullName evidence="3">Proteinase inhibitor I42 chagasin domain-containing protein</fullName>
    </recommendedName>
</protein>
<dbReference type="InterPro" id="IPR018990">
    <property type="entry name" value="Prot_inh_I42_chagasin"/>
</dbReference>
<evidence type="ECO:0000313" key="4">
    <source>
        <dbReference type="EMBL" id="KAA6374549.1"/>
    </source>
</evidence>
<dbReference type="GO" id="GO:0004869">
    <property type="term" value="F:cysteine-type endopeptidase inhibitor activity"/>
    <property type="evidence" value="ECO:0007669"/>
    <property type="project" value="UniProtKB-KW"/>
</dbReference>
<sequence length="132" mass="15262">MLIFILLVELCYSNKTPTAIEPTTMVSILNTKVNDTFDISLQSQWTTGYMWVLKTVLDNEESIVKIINESFQQDNPQVVNYPADVIGGTETYTVTFIARKKGTIDLKYVYRRVWLKEGEGYEEIRIFHVNVD</sequence>
<dbReference type="AlphaFoldDB" id="A0A5J4UVS8"/>
<dbReference type="Gene3D" id="2.60.40.2020">
    <property type="match status" value="1"/>
</dbReference>
<dbReference type="Pfam" id="PF09394">
    <property type="entry name" value="Inhibitor_I42"/>
    <property type="match status" value="1"/>
</dbReference>
<reference evidence="4 5" key="1">
    <citation type="submission" date="2019-03" db="EMBL/GenBank/DDBJ databases">
        <title>Single cell metagenomics reveals metabolic interactions within the superorganism composed of flagellate Streblomastix strix and complex community of Bacteroidetes bacteria on its surface.</title>
        <authorList>
            <person name="Treitli S.C."/>
            <person name="Kolisko M."/>
            <person name="Husnik F."/>
            <person name="Keeling P."/>
            <person name="Hampl V."/>
        </authorList>
    </citation>
    <scope>NUCLEOTIDE SEQUENCE [LARGE SCALE GENOMIC DNA]</scope>
    <source>
        <strain evidence="4">ST1C</strain>
    </source>
</reference>
<feature type="domain" description="Proteinase inhibitor I42 chagasin" evidence="3">
    <location>
        <begin position="31"/>
        <end position="119"/>
    </location>
</feature>
<name>A0A5J4UVS8_9EUKA</name>
<keyword evidence="1" id="KW-0646">Protease inhibitor</keyword>
<gene>
    <name evidence="4" type="ORF">EZS28_029925</name>
</gene>
<dbReference type="Proteomes" id="UP000324800">
    <property type="component" value="Unassembled WGS sequence"/>
</dbReference>
<evidence type="ECO:0000256" key="1">
    <source>
        <dbReference type="ARBA" id="ARBA00022690"/>
    </source>
</evidence>
<keyword evidence="2" id="KW-0789">Thiol protease inhibitor</keyword>
<dbReference type="SUPFAM" id="SSF141066">
    <property type="entry name" value="ICP-like"/>
    <property type="match status" value="1"/>
</dbReference>
<evidence type="ECO:0000313" key="5">
    <source>
        <dbReference type="Proteomes" id="UP000324800"/>
    </source>
</evidence>
<evidence type="ECO:0000256" key="2">
    <source>
        <dbReference type="ARBA" id="ARBA00022704"/>
    </source>
</evidence>
<proteinExistence type="predicted"/>
<dbReference type="InterPro" id="IPR036331">
    <property type="entry name" value="Chagasin-like_sf"/>
</dbReference>
<dbReference type="EMBL" id="SNRW01011891">
    <property type="protein sequence ID" value="KAA6374549.1"/>
    <property type="molecule type" value="Genomic_DNA"/>
</dbReference>
<organism evidence="4 5">
    <name type="scientific">Streblomastix strix</name>
    <dbReference type="NCBI Taxonomy" id="222440"/>
    <lineage>
        <taxon>Eukaryota</taxon>
        <taxon>Metamonada</taxon>
        <taxon>Preaxostyla</taxon>
        <taxon>Oxymonadida</taxon>
        <taxon>Streblomastigidae</taxon>
        <taxon>Streblomastix</taxon>
    </lineage>
</organism>
<comment type="caution">
    <text evidence="4">The sequence shown here is derived from an EMBL/GenBank/DDBJ whole genome shotgun (WGS) entry which is preliminary data.</text>
</comment>
<evidence type="ECO:0000259" key="3">
    <source>
        <dbReference type="Pfam" id="PF09394"/>
    </source>
</evidence>